<dbReference type="RefSeq" id="WP_071068437.1">
    <property type="nucleotide sequence ID" value="NZ_CP017754.1"/>
</dbReference>
<dbReference type="Proteomes" id="UP000177515">
    <property type="component" value="Chromosome 1"/>
</dbReference>
<dbReference type="Gene3D" id="2.40.50.230">
    <property type="entry name" value="Gp5 N-terminal domain"/>
    <property type="match status" value="1"/>
</dbReference>
<evidence type="ECO:0000313" key="3">
    <source>
        <dbReference type="Proteomes" id="UP000177515"/>
    </source>
</evidence>
<organism evidence="2 3">
    <name type="scientific">Cupriavidus malaysiensis</name>
    <dbReference type="NCBI Taxonomy" id="367825"/>
    <lineage>
        <taxon>Bacteria</taxon>
        <taxon>Pseudomonadati</taxon>
        <taxon>Pseudomonadota</taxon>
        <taxon>Betaproteobacteria</taxon>
        <taxon>Burkholderiales</taxon>
        <taxon>Burkholderiaceae</taxon>
        <taxon>Cupriavidus</taxon>
    </lineage>
</organism>
<sequence length="193" mass="20891">MDSAELACLIENLIRHGTVVEVAHGRPPRVRVKTGGITTAWLPWAERRAGRTRTWSTPTEGEQVILLSVSGDLRNAVVLCGISSDDNDVPSHSPDDTVTEYPDGATTTYNHAAGMLSVRGVTTILVEASTQIIQRCPNNIIDGNLTVKGLLAYENGIAFFTLGYGRGVWKGFVRCRGREVGRGDQDVSARTEP</sequence>
<accession>A0ABM6EZX1</accession>
<dbReference type="Gene3D" id="6.20.150.10">
    <property type="match status" value="1"/>
</dbReference>
<keyword evidence="3" id="KW-1185">Reference proteome</keyword>
<evidence type="ECO:0000313" key="2">
    <source>
        <dbReference type="EMBL" id="AOZ04561.1"/>
    </source>
</evidence>
<protein>
    <submittedName>
        <fullName evidence="2">Baseplate assembly protein</fullName>
    </submittedName>
</protein>
<dbReference type="NCBIfam" id="TIGR01644">
    <property type="entry name" value="phage_P2_V"/>
    <property type="match status" value="1"/>
</dbReference>
<dbReference type="Pfam" id="PF04717">
    <property type="entry name" value="Phage_base_V"/>
    <property type="match status" value="1"/>
</dbReference>
<gene>
    <name evidence="2" type="ORF">BKK80_00915</name>
</gene>
<reference evidence="2 3" key="1">
    <citation type="submission" date="2016-10" db="EMBL/GenBank/DDBJ databases">
        <title>Complete genome sequences of three Cupriavidus strains isolated from various Malaysian environments.</title>
        <authorList>
            <person name="Abdullah A.A.-A."/>
            <person name="Shafie N.A.H."/>
            <person name="Lau N.S."/>
        </authorList>
    </citation>
    <scope>NUCLEOTIDE SEQUENCE [LARGE SCALE GENOMIC DNA]</scope>
    <source>
        <strain evidence="2 3">USMAA1020</strain>
    </source>
</reference>
<name>A0ABM6EZX1_9BURK</name>
<dbReference type="InterPro" id="IPR037026">
    <property type="entry name" value="Vgr_OB-fold_dom_sf"/>
</dbReference>
<dbReference type="InterPro" id="IPR013046">
    <property type="entry name" value="GpV/Gp45"/>
</dbReference>
<dbReference type="EMBL" id="CP017754">
    <property type="protein sequence ID" value="AOZ04561.1"/>
    <property type="molecule type" value="Genomic_DNA"/>
</dbReference>
<proteinExistence type="predicted"/>
<feature type="domain" description="Gp5/Type VI secretion system Vgr protein OB-fold" evidence="1">
    <location>
        <begin position="16"/>
        <end position="81"/>
    </location>
</feature>
<dbReference type="InterPro" id="IPR006531">
    <property type="entry name" value="Gp5/Vgr_OB"/>
</dbReference>
<evidence type="ECO:0000259" key="1">
    <source>
        <dbReference type="Pfam" id="PF04717"/>
    </source>
</evidence>